<dbReference type="AlphaFoldDB" id="A0A1I6H550"/>
<gene>
    <name evidence="3" type="ORF">SAMN04487937_2448</name>
</gene>
<dbReference type="RefSeq" id="WP_092922537.1">
    <property type="nucleotide sequence ID" value="NZ_FOYN01000003.1"/>
</dbReference>
<reference evidence="4" key="1">
    <citation type="submission" date="2016-10" db="EMBL/GenBank/DDBJ databases">
        <authorList>
            <person name="Varghese N."/>
            <person name="Submissions S."/>
        </authorList>
    </citation>
    <scope>NUCLEOTIDE SEQUENCE [LARGE SCALE GENOMIC DNA]</scope>
    <source>
        <strain evidence="4">RD 26</strain>
    </source>
</reference>
<sequence>MKEANQNISNHVAKETPEVRATYDWDSTPPSTGVVEVVSSATGREPLALPQLYGAIDSDALDTLFRSSTVETSLTFAFADCEVTVTGDGEVVAKLDSDLDSGR</sequence>
<keyword evidence="4" id="KW-1185">Reference proteome</keyword>
<protein>
    <recommendedName>
        <fullName evidence="2">Halobacterial output domain-containing protein</fullName>
    </recommendedName>
</protein>
<dbReference type="EMBL" id="FOYN01000003">
    <property type="protein sequence ID" value="SFR49457.1"/>
    <property type="molecule type" value="Genomic_DNA"/>
</dbReference>
<name>A0A1I6H550_HALSD</name>
<feature type="region of interest" description="Disordered" evidence="1">
    <location>
        <begin position="1"/>
        <end position="31"/>
    </location>
</feature>
<evidence type="ECO:0000256" key="1">
    <source>
        <dbReference type="SAM" id="MobiDB-lite"/>
    </source>
</evidence>
<accession>A0A1I6H550</accession>
<dbReference type="Proteomes" id="UP000198932">
    <property type="component" value="Unassembled WGS sequence"/>
</dbReference>
<dbReference type="Pfam" id="PF18545">
    <property type="entry name" value="HalOD1"/>
    <property type="match status" value="1"/>
</dbReference>
<feature type="compositionally biased region" description="Basic and acidic residues" evidence="1">
    <location>
        <begin position="12"/>
        <end position="23"/>
    </location>
</feature>
<dbReference type="OrthoDB" id="199137at2157"/>
<evidence type="ECO:0000259" key="2">
    <source>
        <dbReference type="Pfam" id="PF18545"/>
    </source>
</evidence>
<proteinExistence type="predicted"/>
<dbReference type="InterPro" id="IPR040624">
    <property type="entry name" value="HalOD1"/>
</dbReference>
<feature type="domain" description="Halobacterial output" evidence="2">
    <location>
        <begin position="26"/>
        <end position="92"/>
    </location>
</feature>
<organism evidence="3 4">
    <name type="scientific">Halorubrum sodomense</name>
    <dbReference type="NCBI Taxonomy" id="35743"/>
    <lineage>
        <taxon>Archaea</taxon>
        <taxon>Methanobacteriati</taxon>
        <taxon>Methanobacteriota</taxon>
        <taxon>Stenosarchaea group</taxon>
        <taxon>Halobacteria</taxon>
        <taxon>Halobacteriales</taxon>
        <taxon>Haloferacaceae</taxon>
        <taxon>Halorubrum</taxon>
    </lineage>
</organism>
<evidence type="ECO:0000313" key="4">
    <source>
        <dbReference type="Proteomes" id="UP000198932"/>
    </source>
</evidence>
<evidence type="ECO:0000313" key="3">
    <source>
        <dbReference type="EMBL" id="SFR49457.1"/>
    </source>
</evidence>
<feature type="compositionally biased region" description="Polar residues" evidence="1">
    <location>
        <begin position="1"/>
        <end position="10"/>
    </location>
</feature>